<evidence type="ECO:0000313" key="11">
    <source>
        <dbReference type="Proteomes" id="UP000547528"/>
    </source>
</evidence>
<dbReference type="SUPFAM" id="SSF51182">
    <property type="entry name" value="RmlC-like cupins"/>
    <property type="match status" value="1"/>
</dbReference>
<dbReference type="GO" id="GO:0008270">
    <property type="term" value="F:zinc ion binding"/>
    <property type="evidence" value="ECO:0007669"/>
    <property type="project" value="InterPro"/>
</dbReference>
<evidence type="ECO:0000259" key="9">
    <source>
        <dbReference type="Pfam" id="PF20511"/>
    </source>
</evidence>
<evidence type="ECO:0000256" key="8">
    <source>
        <dbReference type="PIRSR" id="PIRSR001480-2"/>
    </source>
</evidence>
<dbReference type="InterPro" id="IPR018050">
    <property type="entry name" value="Pmannose_isomerase-type1_CS"/>
</dbReference>
<comment type="similarity">
    <text evidence="2">Belongs to the mannose-6-phosphate isomerase type 1 family.</text>
</comment>
<dbReference type="PIRSF" id="PIRSF001480">
    <property type="entry name" value="Mannose-6-phosphate_isomerase"/>
    <property type="match status" value="1"/>
</dbReference>
<keyword evidence="11" id="KW-1185">Reference proteome</keyword>
<dbReference type="CDD" id="cd07011">
    <property type="entry name" value="cupin_PMI_type_I_N"/>
    <property type="match status" value="1"/>
</dbReference>
<dbReference type="InterPro" id="IPR001250">
    <property type="entry name" value="Man6P_Isoase-1"/>
</dbReference>
<feature type="binding site" evidence="8">
    <location>
        <position position="131"/>
    </location>
    <ligand>
        <name>Zn(2+)</name>
        <dbReference type="ChEBI" id="CHEBI:29105"/>
    </ligand>
</feature>
<dbReference type="Proteomes" id="UP000547528">
    <property type="component" value="Unassembled WGS sequence"/>
</dbReference>
<dbReference type="Gene3D" id="2.60.120.10">
    <property type="entry name" value="Jelly Rolls"/>
    <property type="match status" value="2"/>
</dbReference>
<dbReference type="EC" id="5.3.1.8" evidence="3"/>
<dbReference type="GO" id="GO:0005975">
    <property type="term" value="P:carbohydrate metabolic process"/>
    <property type="evidence" value="ECO:0007669"/>
    <property type="project" value="InterPro"/>
</dbReference>
<comment type="cofactor">
    <cofactor evidence="8">
        <name>Zn(2+)</name>
        <dbReference type="ChEBI" id="CHEBI:29105"/>
    </cofactor>
    <text evidence="8">Binds 1 zinc ion per subunit.</text>
</comment>
<dbReference type="InterPro" id="IPR046457">
    <property type="entry name" value="PMI_typeI_cat"/>
</dbReference>
<feature type="domain" description="Phosphomannose isomerase type I catalytic" evidence="9">
    <location>
        <begin position="1"/>
        <end position="146"/>
    </location>
</feature>
<dbReference type="EMBL" id="JACIBT010000001">
    <property type="protein sequence ID" value="MBB3666478.1"/>
    <property type="molecule type" value="Genomic_DNA"/>
</dbReference>
<dbReference type="GO" id="GO:0009298">
    <property type="term" value="P:GDP-mannose biosynthetic process"/>
    <property type="evidence" value="ECO:0007669"/>
    <property type="project" value="InterPro"/>
</dbReference>
<evidence type="ECO:0000256" key="2">
    <source>
        <dbReference type="ARBA" id="ARBA00010772"/>
    </source>
</evidence>
<organism evidence="10 11">
    <name type="scientific">Garicola koreensis</name>
    <dbReference type="NCBI Taxonomy" id="1262554"/>
    <lineage>
        <taxon>Bacteria</taxon>
        <taxon>Bacillati</taxon>
        <taxon>Actinomycetota</taxon>
        <taxon>Actinomycetes</taxon>
        <taxon>Micrococcales</taxon>
        <taxon>Micrococcaceae</taxon>
        <taxon>Garicola</taxon>
    </lineage>
</organism>
<evidence type="ECO:0000256" key="7">
    <source>
        <dbReference type="PIRSR" id="PIRSR001480-1"/>
    </source>
</evidence>
<dbReference type="PANTHER" id="PTHR10309:SF0">
    <property type="entry name" value="MANNOSE-6-PHOSPHATE ISOMERASE"/>
    <property type="match status" value="1"/>
</dbReference>
<proteinExistence type="inferred from homology"/>
<evidence type="ECO:0000313" key="10">
    <source>
        <dbReference type="EMBL" id="MBB3666478.1"/>
    </source>
</evidence>
<evidence type="ECO:0000256" key="1">
    <source>
        <dbReference type="ARBA" id="ARBA00000757"/>
    </source>
</evidence>
<name>A0A7W5TSD4_9MICC</name>
<evidence type="ECO:0000256" key="6">
    <source>
        <dbReference type="ARBA" id="ARBA00023235"/>
    </source>
</evidence>
<evidence type="ECO:0000256" key="4">
    <source>
        <dbReference type="ARBA" id="ARBA00022723"/>
    </source>
</evidence>
<dbReference type="InterPro" id="IPR014710">
    <property type="entry name" value="RmlC-like_jellyroll"/>
</dbReference>
<comment type="caution">
    <text evidence="10">The sequence shown here is derived from an EMBL/GenBank/DDBJ whole genome shotgun (WGS) entry which is preliminary data.</text>
</comment>
<dbReference type="PANTHER" id="PTHR10309">
    <property type="entry name" value="MANNOSE-6-PHOSPHATE ISOMERASE"/>
    <property type="match status" value="1"/>
</dbReference>
<dbReference type="PROSITE" id="PS00965">
    <property type="entry name" value="PMI_I_1"/>
    <property type="match status" value="1"/>
</dbReference>
<feature type="binding site" evidence="8">
    <location>
        <position position="94"/>
    </location>
    <ligand>
        <name>Zn(2+)</name>
        <dbReference type="ChEBI" id="CHEBI:29105"/>
    </ligand>
</feature>
<dbReference type="PRINTS" id="PR00714">
    <property type="entry name" value="MAN6PISMRASE"/>
</dbReference>
<reference evidence="10 11" key="1">
    <citation type="submission" date="2020-08" db="EMBL/GenBank/DDBJ databases">
        <title>Sequencing the genomes of 1000 actinobacteria strains.</title>
        <authorList>
            <person name="Klenk H.-P."/>
        </authorList>
    </citation>
    <scope>NUCLEOTIDE SEQUENCE [LARGE SCALE GENOMIC DNA]</scope>
    <source>
        <strain evidence="10 11">DSM 28238</strain>
    </source>
</reference>
<gene>
    <name evidence="10" type="ORF">FHX47_000071</name>
</gene>
<dbReference type="NCBIfam" id="TIGR00218">
    <property type="entry name" value="manA"/>
    <property type="match status" value="1"/>
</dbReference>
<dbReference type="InterPro" id="IPR016305">
    <property type="entry name" value="Mannose-6-P_Isomerase"/>
</dbReference>
<feature type="active site" evidence="7">
    <location>
        <position position="288"/>
    </location>
</feature>
<dbReference type="AlphaFoldDB" id="A0A7W5TSD4"/>
<dbReference type="GO" id="GO:0005829">
    <property type="term" value="C:cytosol"/>
    <property type="evidence" value="ECO:0007669"/>
    <property type="project" value="TreeGrafter"/>
</dbReference>
<evidence type="ECO:0000256" key="3">
    <source>
        <dbReference type="ARBA" id="ARBA00011956"/>
    </source>
</evidence>
<keyword evidence="6 10" id="KW-0413">Isomerase</keyword>
<dbReference type="Gene3D" id="1.10.441.10">
    <property type="entry name" value="Phosphomannose Isomerase, domain 2"/>
    <property type="match status" value="1"/>
</dbReference>
<protein>
    <recommendedName>
        <fullName evidence="3">mannose-6-phosphate isomerase</fullName>
        <ecNumber evidence="3">5.3.1.8</ecNumber>
    </recommendedName>
</protein>
<dbReference type="GO" id="GO:0004476">
    <property type="term" value="F:mannose-6-phosphate isomerase activity"/>
    <property type="evidence" value="ECO:0007669"/>
    <property type="project" value="UniProtKB-EC"/>
</dbReference>
<dbReference type="RefSeq" id="WP_183356927.1">
    <property type="nucleotide sequence ID" value="NZ_BAABKR010000004.1"/>
</dbReference>
<feature type="binding site" evidence="8">
    <location>
        <position position="96"/>
    </location>
    <ligand>
        <name>Zn(2+)</name>
        <dbReference type="ChEBI" id="CHEBI:29105"/>
    </ligand>
</feature>
<comment type="catalytic activity">
    <reaction evidence="1">
        <text>D-mannose 6-phosphate = D-fructose 6-phosphate</text>
        <dbReference type="Rhea" id="RHEA:12356"/>
        <dbReference type="ChEBI" id="CHEBI:58735"/>
        <dbReference type="ChEBI" id="CHEBI:61527"/>
        <dbReference type="EC" id="5.3.1.8"/>
    </reaction>
</comment>
<dbReference type="Pfam" id="PF20511">
    <property type="entry name" value="PMI_typeI_cat"/>
    <property type="match status" value="1"/>
</dbReference>
<keyword evidence="4 8" id="KW-0479">Metal-binding</keyword>
<evidence type="ECO:0000256" key="5">
    <source>
        <dbReference type="ARBA" id="ARBA00022833"/>
    </source>
</evidence>
<accession>A0A7W5TSD4</accession>
<sequence length="416" mass="44605">MFRMINPIQDYAWGSTAAFSELFGWAESTTPQAEIWMGSHAKAPSQLVEGSGELPRLDTHLSEHPQQLGTWQHSGTTLPFLLKILAVATPLSIQVHPSREQARSGFAAEERRGTDLKAPQRNYVDTNHKPELIVALTRFSALCGFRDPRQTLRDLTALQEIVAAQVTSDDDETVQAVQTLSRHLQNGETRAALRASLQDCAEELGHAAKLLAATDLRAHQASLAPQSLDTVERITATFPGDPGLFVALMLNRRDLEPGQALFLPSGSLHAYLGGVGVEIMANSDNVLRGGLTSKHVDVPELLRVAASDVVEQQLLEPDASTPHQHIYHTPAEEFSLRRIDFPDSGLHHEVRDSGPAIAVCTAGTVTAGQMLLSAGESVFIPAGEPTDFSGAAAQLFIATAPSATSAGIPGQHGDPA</sequence>
<keyword evidence="5 8" id="KW-0862">Zinc</keyword>
<feature type="binding site" evidence="8">
    <location>
        <position position="269"/>
    </location>
    <ligand>
        <name>Zn(2+)</name>
        <dbReference type="ChEBI" id="CHEBI:29105"/>
    </ligand>
</feature>
<dbReference type="InterPro" id="IPR011051">
    <property type="entry name" value="RmlC_Cupin_sf"/>
</dbReference>